<evidence type="ECO:0000256" key="1">
    <source>
        <dbReference type="ARBA" id="ARBA00006620"/>
    </source>
</evidence>
<keyword evidence="4" id="KW-0255">Endonuclease</keyword>
<dbReference type="Proteomes" id="UP000178175">
    <property type="component" value="Unassembled WGS sequence"/>
</dbReference>
<accession>A0A1G2TG72</accession>
<keyword evidence="5" id="KW-0378">Hydrolase</keyword>
<evidence type="ECO:0000256" key="2">
    <source>
        <dbReference type="ARBA" id="ARBA00022649"/>
    </source>
</evidence>
<dbReference type="GO" id="GO:0016787">
    <property type="term" value="F:hydrolase activity"/>
    <property type="evidence" value="ECO:0007669"/>
    <property type="project" value="UniProtKB-KW"/>
</dbReference>
<protein>
    <recommendedName>
        <fullName evidence="10">Addiction module toxin, HicA family</fullName>
    </recommendedName>
</protein>
<evidence type="ECO:0000256" key="3">
    <source>
        <dbReference type="ARBA" id="ARBA00022722"/>
    </source>
</evidence>
<evidence type="ECO:0000313" key="8">
    <source>
        <dbReference type="EMBL" id="OHA95631.1"/>
    </source>
</evidence>
<keyword evidence="6" id="KW-0694">RNA-binding</keyword>
<sequence length="76" mass="8811">MPKIPSISSKKFCKFLLSIGCVVARIEGDHYIFTKRDLERPIVVPISKQLPVFIILNNLKTLKISREEFLRLLKKV</sequence>
<evidence type="ECO:0000256" key="5">
    <source>
        <dbReference type="ARBA" id="ARBA00022801"/>
    </source>
</evidence>
<keyword evidence="3" id="KW-0540">Nuclease</keyword>
<dbReference type="GO" id="GO:0003729">
    <property type="term" value="F:mRNA binding"/>
    <property type="evidence" value="ECO:0007669"/>
    <property type="project" value="InterPro"/>
</dbReference>
<evidence type="ECO:0000256" key="6">
    <source>
        <dbReference type="ARBA" id="ARBA00022884"/>
    </source>
</evidence>
<evidence type="ECO:0008006" key="10">
    <source>
        <dbReference type="Google" id="ProtNLM"/>
    </source>
</evidence>
<proteinExistence type="inferred from homology"/>
<dbReference type="AlphaFoldDB" id="A0A1G2TG72"/>
<dbReference type="EMBL" id="MHVR01000021">
    <property type="protein sequence ID" value="OHA95631.1"/>
    <property type="molecule type" value="Genomic_DNA"/>
</dbReference>
<comment type="similarity">
    <text evidence="1">Belongs to the HicA mRNA interferase family.</text>
</comment>
<comment type="caution">
    <text evidence="8">The sequence shown here is derived from an EMBL/GenBank/DDBJ whole genome shotgun (WGS) entry which is preliminary data.</text>
</comment>
<organism evidence="8 9">
    <name type="scientific">Candidatus Zambryskibacteria bacterium RIFCSPHIGHO2_02_FULL_43_14</name>
    <dbReference type="NCBI Taxonomy" id="1802748"/>
    <lineage>
        <taxon>Bacteria</taxon>
        <taxon>Candidatus Zambryskiibacteriota</taxon>
    </lineage>
</organism>
<dbReference type="Gene3D" id="3.30.920.30">
    <property type="entry name" value="Hypothetical protein"/>
    <property type="match status" value="1"/>
</dbReference>
<evidence type="ECO:0000256" key="7">
    <source>
        <dbReference type="ARBA" id="ARBA00023016"/>
    </source>
</evidence>
<dbReference type="InterPro" id="IPR038570">
    <property type="entry name" value="HicA_sf"/>
</dbReference>
<evidence type="ECO:0000256" key="4">
    <source>
        <dbReference type="ARBA" id="ARBA00022759"/>
    </source>
</evidence>
<gene>
    <name evidence="8" type="ORF">A3C70_02245</name>
</gene>
<name>A0A1G2TG72_9BACT</name>
<reference evidence="8 9" key="1">
    <citation type="journal article" date="2016" name="Nat. Commun.">
        <title>Thousands of microbial genomes shed light on interconnected biogeochemical processes in an aquifer system.</title>
        <authorList>
            <person name="Anantharaman K."/>
            <person name="Brown C.T."/>
            <person name="Hug L.A."/>
            <person name="Sharon I."/>
            <person name="Castelle C.J."/>
            <person name="Probst A.J."/>
            <person name="Thomas B.C."/>
            <person name="Singh A."/>
            <person name="Wilkins M.J."/>
            <person name="Karaoz U."/>
            <person name="Brodie E.L."/>
            <person name="Williams K.H."/>
            <person name="Hubbard S.S."/>
            <person name="Banfield J.F."/>
        </authorList>
    </citation>
    <scope>NUCLEOTIDE SEQUENCE [LARGE SCALE GENOMIC DNA]</scope>
</reference>
<dbReference type="Pfam" id="PF07927">
    <property type="entry name" value="HicA_toxin"/>
    <property type="match status" value="1"/>
</dbReference>
<dbReference type="SUPFAM" id="SSF54786">
    <property type="entry name" value="YcfA/nrd intein domain"/>
    <property type="match status" value="1"/>
</dbReference>
<keyword evidence="7" id="KW-0346">Stress response</keyword>
<dbReference type="InterPro" id="IPR012933">
    <property type="entry name" value="HicA_mRNA_interferase"/>
</dbReference>
<dbReference type="GO" id="GO:0004519">
    <property type="term" value="F:endonuclease activity"/>
    <property type="evidence" value="ECO:0007669"/>
    <property type="project" value="UniProtKB-KW"/>
</dbReference>
<evidence type="ECO:0000313" key="9">
    <source>
        <dbReference type="Proteomes" id="UP000178175"/>
    </source>
</evidence>
<keyword evidence="2" id="KW-1277">Toxin-antitoxin system</keyword>